<evidence type="ECO:0000259" key="1">
    <source>
        <dbReference type="Pfam" id="PF03551"/>
    </source>
</evidence>
<feature type="domain" description="Transcription regulator PadR N-terminal" evidence="1">
    <location>
        <begin position="15"/>
        <end position="87"/>
    </location>
</feature>
<dbReference type="PANTHER" id="PTHR33169">
    <property type="entry name" value="PADR-FAMILY TRANSCRIPTIONAL REGULATOR"/>
    <property type="match status" value="1"/>
</dbReference>
<organism evidence="2 3">
    <name type="scientific">Chryseolinea lacunae</name>
    <dbReference type="NCBI Taxonomy" id="2801331"/>
    <lineage>
        <taxon>Bacteria</taxon>
        <taxon>Pseudomonadati</taxon>
        <taxon>Bacteroidota</taxon>
        <taxon>Cytophagia</taxon>
        <taxon>Cytophagales</taxon>
        <taxon>Fulvivirgaceae</taxon>
        <taxon>Chryseolinea</taxon>
    </lineage>
</organism>
<dbReference type="EMBL" id="JAERRB010000018">
    <property type="protein sequence ID" value="MBL0745643.1"/>
    <property type="molecule type" value="Genomic_DNA"/>
</dbReference>
<dbReference type="InterPro" id="IPR036390">
    <property type="entry name" value="WH_DNA-bd_sf"/>
</dbReference>
<dbReference type="Pfam" id="PF03551">
    <property type="entry name" value="PadR"/>
    <property type="match status" value="1"/>
</dbReference>
<comment type="caution">
    <text evidence="2">The sequence shown here is derived from an EMBL/GenBank/DDBJ whole genome shotgun (WGS) entry which is preliminary data.</text>
</comment>
<evidence type="ECO:0000313" key="3">
    <source>
        <dbReference type="Proteomes" id="UP000613030"/>
    </source>
</evidence>
<keyword evidence="3" id="KW-1185">Reference proteome</keyword>
<dbReference type="Proteomes" id="UP000613030">
    <property type="component" value="Unassembled WGS sequence"/>
</dbReference>
<reference evidence="2 3" key="1">
    <citation type="submission" date="2021-01" db="EMBL/GenBank/DDBJ databases">
        <title>Chryseolinea sp. Jin1 Genome sequencing and assembly.</title>
        <authorList>
            <person name="Kim I."/>
        </authorList>
    </citation>
    <scope>NUCLEOTIDE SEQUENCE [LARGE SCALE GENOMIC DNA]</scope>
    <source>
        <strain evidence="2 3">Jin1</strain>
    </source>
</reference>
<dbReference type="RefSeq" id="WP_202016180.1">
    <property type="nucleotide sequence ID" value="NZ_JAERRB010000018.1"/>
</dbReference>
<dbReference type="SUPFAM" id="SSF46785">
    <property type="entry name" value="Winged helix' DNA-binding domain"/>
    <property type="match status" value="1"/>
</dbReference>
<evidence type="ECO:0000313" key="2">
    <source>
        <dbReference type="EMBL" id="MBL0745643.1"/>
    </source>
</evidence>
<dbReference type="PANTHER" id="PTHR33169:SF14">
    <property type="entry name" value="TRANSCRIPTIONAL REGULATOR RV3488"/>
    <property type="match status" value="1"/>
</dbReference>
<dbReference type="InterPro" id="IPR052509">
    <property type="entry name" value="Metal_resp_DNA-bind_regulator"/>
</dbReference>
<sequence>MLPKEFIRGTIKTIILKLLAQNKKMYGYEITQHVAELSQKEIILSYGALYPVLYKLESEGLLITTTEVVDNRVRKYYALTPEGKKVAKVKVSELQEFNRILSSILSEAGPRVSLKIL</sequence>
<gene>
    <name evidence="2" type="ORF">JI741_30705</name>
</gene>
<dbReference type="InterPro" id="IPR005149">
    <property type="entry name" value="Tscrpt_reg_PadR_N"/>
</dbReference>
<protein>
    <submittedName>
        <fullName evidence="2">Helix-turn-helix transcriptional regulator</fullName>
    </submittedName>
</protein>
<dbReference type="InterPro" id="IPR036388">
    <property type="entry name" value="WH-like_DNA-bd_sf"/>
</dbReference>
<dbReference type="Gene3D" id="1.10.10.10">
    <property type="entry name" value="Winged helix-like DNA-binding domain superfamily/Winged helix DNA-binding domain"/>
    <property type="match status" value="1"/>
</dbReference>
<accession>A0ABS1L291</accession>
<name>A0ABS1L291_9BACT</name>
<proteinExistence type="predicted"/>